<proteinExistence type="predicted"/>
<organism evidence="1 2">
    <name type="scientific">Sporosarcina contaminans</name>
    <dbReference type="NCBI Taxonomy" id="633403"/>
    <lineage>
        <taxon>Bacteria</taxon>
        <taxon>Bacillati</taxon>
        <taxon>Bacillota</taxon>
        <taxon>Bacilli</taxon>
        <taxon>Bacillales</taxon>
        <taxon>Caryophanaceae</taxon>
        <taxon>Sporosarcina</taxon>
    </lineage>
</organism>
<name>A0ABW3TYQ9_9BACL</name>
<dbReference type="EMBL" id="JBHTLT010000047">
    <property type="protein sequence ID" value="MFD1205540.1"/>
    <property type="molecule type" value="Genomic_DNA"/>
</dbReference>
<sequence length="159" mass="18435">MLTFEQKQKIIEETFPELSKKEVSMKRLNYHYEESLYEKTVVVQHLHPNGNGFVYVEGIEGYEPDGRGLVNIREATEEELIQTINDAIHALSTEEEEEEPLEEIWQNAEGQKLTLLEEDGFFNVYHGYNLEDGFGDYEEAVDYLHGEKFERIVGGGDKE</sequence>
<accession>A0ABW3TYQ9</accession>
<comment type="caution">
    <text evidence="1">The sequence shown here is derived from an EMBL/GenBank/DDBJ whole genome shotgun (WGS) entry which is preliminary data.</text>
</comment>
<dbReference type="Proteomes" id="UP001597231">
    <property type="component" value="Unassembled WGS sequence"/>
</dbReference>
<dbReference type="RefSeq" id="WP_336823816.1">
    <property type="nucleotide sequence ID" value="NZ_JBHTLT010000047.1"/>
</dbReference>
<evidence type="ECO:0000313" key="1">
    <source>
        <dbReference type="EMBL" id="MFD1205540.1"/>
    </source>
</evidence>
<gene>
    <name evidence="1" type="ORF">ACFQ38_10560</name>
</gene>
<protein>
    <submittedName>
        <fullName evidence="1">Uncharacterized protein</fullName>
    </submittedName>
</protein>
<keyword evidence="2" id="KW-1185">Reference proteome</keyword>
<reference evidence="2" key="1">
    <citation type="journal article" date="2019" name="Int. J. Syst. Evol. Microbiol.">
        <title>The Global Catalogue of Microorganisms (GCM) 10K type strain sequencing project: providing services to taxonomists for standard genome sequencing and annotation.</title>
        <authorList>
            <consortium name="The Broad Institute Genomics Platform"/>
            <consortium name="The Broad Institute Genome Sequencing Center for Infectious Disease"/>
            <person name="Wu L."/>
            <person name="Ma J."/>
        </authorList>
    </citation>
    <scope>NUCLEOTIDE SEQUENCE [LARGE SCALE GENOMIC DNA]</scope>
    <source>
        <strain evidence="2">CCUG 53915</strain>
    </source>
</reference>
<evidence type="ECO:0000313" key="2">
    <source>
        <dbReference type="Proteomes" id="UP001597231"/>
    </source>
</evidence>